<sequence>MEKACGFGRLPNALGYLEIEVSVTKEFATQVLNRILNQPLRHFDFFRSLLYEYVEVADKFQDELFFSDIYKASSIRGIIIGDTSRPQKA</sequence>
<dbReference type="Proteomes" id="UP000095283">
    <property type="component" value="Unplaced"/>
</dbReference>
<organism evidence="1 2">
    <name type="scientific">Heterorhabditis bacteriophora</name>
    <name type="common">Entomopathogenic nematode worm</name>
    <dbReference type="NCBI Taxonomy" id="37862"/>
    <lineage>
        <taxon>Eukaryota</taxon>
        <taxon>Metazoa</taxon>
        <taxon>Ecdysozoa</taxon>
        <taxon>Nematoda</taxon>
        <taxon>Chromadorea</taxon>
        <taxon>Rhabditida</taxon>
        <taxon>Rhabditina</taxon>
        <taxon>Rhabditomorpha</taxon>
        <taxon>Strongyloidea</taxon>
        <taxon>Heterorhabditidae</taxon>
        <taxon>Heterorhabditis</taxon>
    </lineage>
</organism>
<proteinExistence type="predicted"/>
<protein>
    <submittedName>
        <fullName evidence="2">RGS domain-containing protein</fullName>
    </submittedName>
</protein>
<reference evidence="2" key="1">
    <citation type="submission" date="2016-11" db="UniProtKB">
        <authorList>
            <consortium name="WormBaseParasite"/>
        </authorList>
    </citation>
    <scope>IDENTIFICATION</scope>
</reference>
<dbReference type="WBParaSite" id="Hba_09986">
    <property type="protein sequence ID" value="Hba_09986"/>
    <property type="gene ID" value="Hba_09986"/>
</dbReference>
<accession>A0A1I7WXM6</accession>
<evidence type="ECO:0000313" key="1">
    <source>
        <dbReference type="Proteomes" id="UP000095283"/>
    </source>
</evidence>
<dbReference type="AlphaFoldDB" id="A0A1I7WXM6"/>
<name>A0A1I7WXM6_HETBA</name>
<keyword evidence="1" id="KW-1185">Reference proteome</keyword>
<evidence type="ECO:0000313" key="2">
    <source>
        <dbReference type="WBParaSite" id="Hba_09986"/>
    </source>
</evidence>